<feature type="compositionally biased region" description="Basic residues" evidence="1">
    <location>
        <begin position="284"/>
        <end position="297"/>
    </location>
</feature>
<evidence type="ECO:0000313" key="2">
    <source>
        <dbReference type="EMBL" id="EZG66582.1"/>
    </source>
</evidence>
<dbReference type="VEuPathDB" id="CryptoDB:GNI_079010"/>
<evidence type="ECO:0000256" key="1">
    <source>
        <dbReference type="SAM" id="MobiDB-lite"/>
    </source>
</evidence>
<organism evidence="2 3">
    <name type="scientific">Gregarina niphandrodes</name>
    <name type="common">Septate eugregarine</name>
    <dbReference type="NCBI Taxonomy" id="110365"/>
    <lineage>
        <taxon>Eukaryota</taxon>
        <taxon>Sar</taxon>
        <taxon>Alveolata</taxon>
        <taxon>Apicomplexa</taxon>
        <taxon>Conoidasida</taxon>
        <taxon>Gregarinasina</taxon>
        <taxon>Eugregarinorida</taxon>
        <taxon>Gregarinidae</taxon>
        <taxon>Gregarina</taxon>
    </lineage>
</organism>
<reference evidence="2" key="1">
    <citation type="submission" date="2013-12" db="EMBL/GenBank/DDBJ databases">
        <authorList>
            <person name="Omoto C.K."/>
            <person name="Sibley D."/>
            <person name="Venepally P."/>
            <person name="Hadjithomas M."/>
            <person name="Karamycheva S."/>
            <person name="Brunk B."/>
            <person name="Roos D."/>
            <person name="Caler E."/>
            <person name="Lorenzi H."/>
        </authorList>
    </citation>
    <scope>NUCLEOTIDE SEQUENCE</scope>
</reference>
<sequence length="305" mass="34152">MFPIQNRRSSDQVFLLTGDSPTIEQLVANAREASWEEPVSAATTEKEITDYRLHIVDLPATRDGENSPPDVLGKLVAGIEYLRTLAPMVCDLRSLRRLIQNETRTKWRPKRKETKHGGDLKQGGDIKQGGDLKQGGETKTAELKLSTINLPVLEQLVRLGPVTTSRLLCEWPTLVVSVATGQNDLGGIDEEGPGVLSKVLPLDAVHDVLFLAKRFRTELDDLLRDNHHENHHDFSMFSALYVWQLISQHTEWAPFYLKENNDENDDDAVTIGKGKDTPIVRIHSGGHHSGGHHSRGQHTRDHEQP</sequence>
<gene>
    <name evidence="2" type="ORF">GNI_079010</name>
</gene>
<dbReference type="AlphaFoldDB" id="A0A023B6K2"/>
<dbReference type="GeneID" id="22912878"/>
<feature type="region of interest" description="Disordered" evidence="1">
    <location>
        <begin position="106"/>
        <end position="135"/>
    </location>
</feature>
<keyword evidence="3" id="KW-1185">Reference proteome</keyword>
<comment type="caution">
    <text evidence="2">The sequence shown here is derived from an EMBL/GenBank/DDBJ whole genome shotgun (WGS) entry which is preliminary data.</text>
</comment>
<proteinExistence type="predicted"/>
<dbReference type="RefSeq" id="XP_011130591.1">
    <property type="nucleotide sequence ID" value="XM_011132289.1"/>
</dbReference>
<name>A0A023B6K2_GRENI</name>
<dbReference type="Proteomes" id="UP000019763">
    <property type="component" value="Unassembled WGS sequence"/>
</dbReference>
<dbReference type="EMBL" id="AFNH02000591">
    <property type="protein sequence ID" value="EZG66582.1"/>
    <property type="molecule type" value="Genomic_DNA"/>
</dbReference>
<protein>
    <submittedName>
        <fullName evidence="2">Uncharacterized protein</fullName>
    </submittedName>
</protein>
<accession>A0A023B6K2</accession>
<evidence type="ECO:0000313" key="3">
    <source>
        <dbReference type="Proteomes" id="UP000019763"/>
    </source>
</evidence>
<feature type="compositionally biased region" description="Basic and acidic residues" evidence="1">
    <location>
        <begin position="115"/>
        <end position="135"/>
    </location>
</feature>
<feature type="region of interest" description="Disordered" evidence="1">
    <location>
        <begin position="267"/>
        <end position="305"/>
    </location>
</feature>